<dbReference type="Proteomes" id="UP000298471">
    <property type="component" value="Unassembled WGS sequence"/>
</dbReference>
<accession>A0A4Z0Q2L0</accession>
<dbReference type="EMBL" id="SRMB01000004">
    <property type="protein sequence ID" value="TGE23331.1"/>
    <property type="molecule type" value="Genomic_DNA"/>
</dbReference>
<evidence type="ECO:0000313" key="3">
    <source>
        <dbReference type="Proteomes" id="UP000298471"/>
    </source>
</evidence>
<gene>
    <name evidence="2" type="ORF">E5K02_19240</name>
</gene>
<sequence length="129" mass="13745">MMKAYSLLVLGALSIGSCQQKPDPFSATPPAQTKIPKPAEAADPAEEFGTAPPKSGPVTTAEAALYAVSYYQMEMTEGGQYEFDSARVQEAAAHWQVVLPSLPGDGRVPNKAVFQVDKATGDVQVRFVK</sequence>
<dbReference type="PROSITE" id="PS51257">
    <property type="entry name" value="PROKAR_LIPOPROTEIN"/>
    <property type="match status" value="1"/>
</dbReference>
<protein>
    <submittedName>
        <fullName evidence="2">Uncharacterized protein</fullName>
    </submittedName>
</protein>
<evidence type="ECO:0000313" key="2">
    <source>
        <dbReference type="EMBL" id="TGE23331.1"/>
    </source>
</evidence>
<reference evidence="2 3" key="1">
    <citation type="submission" date="2019-04" db="EMBL/GenBank/DDBJ databases">
        <authorList>
            <person name="Feng G."/>
            <person name="Zhang J."/>
            <person name="Zhu H."/>
        </authorList>
    </citation>
    <scope>NUCLEOTIDE SEQUENCE [LARGE SCALE GENOMIC DNA]</scope>
    <source>
        <strain evidence="2 3">9PBR-1</strain>
    </source>
</reference>
<name>A0A4Z0Q2L0_9BACT</name>
<keyword evidence="3" id="KW-1185">Reference proteome</keyword>
<dbReference type="AlphaFoldDB" id="A0A4Z0Q2L0"/>
<feature type="region of interest" description="Disordered" evidence="1">
    <location>
        <begin position="21"/>
        <end position="57"/>
    </location>
</feature>
<evidence type="ECO:0000256" key="1">
    <source>
        <dbReference type="SAM" id="MobiDB-lite"/>
    </source>
</evidence>
<dbReference type="RefSeq" id="WP_167856495.1">
    <property type="nucleotide sequence ID" value="NZ_SRMB01000004.1"/>
</dbReference>
<comment type="caution">
    <text evidence="2">The sequence shown here is derived from an EMBL/GenBank/DDBJ whole genome shotgun (WGS) entry which is preliminary data.</text>
</comment>
<proteinExistence type="predicted"/>
<organism evidence="2 3">
    <name type="scientific">Hymenobacter metallicola</name>
    <dbReference type="NCBI Taxonomy" id="2563114"/>
    <lineage>
        <taxon>Bacteria</taxon>
        <taxon>Pseudomonadati</taxon>
        <taxon>Bacteroidota</taxon>
        <taxon>Cytophagia</taxon>
        <taxon>Cytophagales</taxon>
        <taxon>Hymenobacteraceae</taxon>
        <taxon>Hymenobacter</taxon>
    </lineage>
</organism>